<accession>A0ABY6INC8</accession>
<protein>
    <recommendedName>
        <fullName evidence="3">CBM-cenC domain-containing protein</fullName>
    </recommendedName>
</protein>
<name>A0ABY6INC8_9HYPH</name>
<evidence type="ECO:0008006" key="3">
    <source>
        <dbReference type="Google" id="ProtNLM"/>
    </source>
</evidence>
<evidence type="ECO:0000313" key="2">
    <source>
        <dbReference type="Proteomes" id="UP001163882"/>
    </source>
</evidence>
<organism evidence="1 2">
    <name type="scientific">Pelagibacterium flavum</name>
    <dbReference type="NCBI Taxonomy" id="2984530"/>
    <lineage>
        <taxon>Bacteria</taxon>
        <taxon>Pseudomonadati</taxon>
        <taxon>Pseudomonadota</taxon>
        <taxon>Alphaproteobacteria</taxon>
        <taxon>Hyphomicrobiales</taxon>
        <taxon>Devosiaceae</taxon>
        <taxon>Pelagibacterium</taxon>
    </lineage>
</organism>
<evidence type="ECO:0000313" key="1">
    <source>
        <dbReference type="EMBL" id="UYQ70959.1"/>
    </source>
</evidence>
<proteinExistence type="predicted"/>
<dbReference type="RefSeq" id="WP_264224623.1">
    <property type="nucleotide sequence ID" value="NZ_CP107716.1"/>
</dbReference>
<reference evidence="1" key="1">
    <citation type="submission" date="2022-10" db="EMBL/GenBank/DDBJ databases">
        <title>YIM 151497 complete genome.</title>
        <authorList>
            <person name="Chen X."/>
        </authorList>
    </citation>
    <scope>NUCLEOTIDE SEQUENCE</scope>
    <source>
        <strain evidence="1">YIM 151497</strain>
    </source>
</reference>
<dbReference type="Gene3D" id="2.60.120.260">
    <property type="entry name" value="Galactose-binding domain-like"/>
    <property type="match status" value="1"/>
</dbReference>
<dbReference type="EMBL" id="CP107716">
    <property type="protein sequence ID" value="UYQ70959.1"/>
    <property type="molecule type" value="Genomic_DNA"/>
</dbReference>
<sequence>MTKANIAQWDTTAANNLDLNDISLAENVMKPPAVNNAFREEMAQIAQWTSEGTIASAATCDIGAEAEEFLNVTGTTTITSFGTVRAGTKRTLLFASALTITHNATSLILASGENFVTAAGDILTFISEGGGNWRQIVDSSRLAKDGANIDSVTERGTFLSNVGAGILSGFRNKIINGDFVVDENNDSTSLQRYVTDRWYHDWNGTGTAPTVSRQLHTSGQTDVPGNPFYFLRMSQGSAPSGQTTNKLIQRIEYPGTLAGKTATFTIYLKSGSALTLPGLHVIQNFGAGNGLGVNQVVASSLSLTTSWQKFTYTVNIPSATGKTLGSDGFLEYGIDLPLNTTWTIDFSRASLVEGDATGEDDPFAERHIQQELALCQRYYFTLDGTKFGSNYNTAFTYAIDFPVTLRVTPTITKVFSNGTVNQERITRTSYSAFVTGTTSGTINSLSADAEI</sequence>
<gene>
    <name evidence="1" type="ORF">OF122_12915</name>
</gene>
<keyword evidence="2" id="KW-1185">Reference proteome</keyword>
<dbReference type="Proteomes" id="UP001163882">
    <property type="component" value="Chromosome"/>
</dbReference>